<evidence type="ECO:0000256" key="2">
    <source>
        <dbReference type="ARBA" id="ARBA00022679"/>
    </source>
</evidence>
<dbReference type="EMBL" id="JBHSPA010000098">
    <property type="protein sequence ID" value="MFC5833843.1"/>
    <property type="molecule type" value="Genomic_DNA"/>
</dbReference>
<dbReference type="PANTHER" id="PTHR43293">
    <property type="entry name" value="ACETATE COA-TRANSFERASE YDIF"/>
    <property type="match status" value="1"/>
</dbReference>
<evidence type="ECO:0000313" key="4">
    <source>
        <dbReference type="EMBL" id="MFC5833843.1"/>
    </source>
</evidence>
<proteinExistence type="inferred from homology"/>
<dbReference type="GO" id="GO:0016740">
    <property type="term" value="F:transferase activity"/>
    <property type="evidence" value="ECO:0007669"/>
    <property type="project" value="UniProtKB-KW"/>
</dbReference>
<accession>A0ABW1D9J5</accession>
<name>A0ABW1D9J5_9ACTN</name>
<comment type="caution">
    <text evidence="4">The sequence shown here is derived from an EMBL/GenBank/DDBJ whole genome shotgun (WGS) entry which is preliminary data.</text>
</comment>
<dbReference type="PANTHER" id="PTHR43293:SF1">
    <property type="entry name" value="ACETATE COA-TRANSFERASE YDIF"/>
    <property type="match status" value="1"/>
</dbReference>
<keyword evidence="2 3" id="KW-0808">Transferase</keyword>
<dbReference type="PIRSF" id="PIRSF000858">
    <property type="entry name" value="SCOT-t"/>
    <property type="match status" value="1"/>
</dbReference>
<dbReference type="RefSeq" id="WP_379523265.1">
    <property type="nucleotide sequence ID" value="NZ_JBHSPA010000098.1"/>
</dbReference>
<dbReference type="InterPro" id="IPR004165">
    <property type="entry name" value="CoA_trans_fam_I"/>
</dbReference>
<dbReference type="SMART" id="SM00882">
    <property type="entry name" value="CoA_trans"/>
    <property type="match status" value="2"/>
</dbReference>
<reference evidence="5" key="1">
    <citation type="journal article" date="2019" name="Int. J. Syst. Evol. Microbiol.">
        <title>The Global Catalogue of Microorganisms (GCM) 10K type strain sequencing project: providing services to taxonomists for standard genome sequencing and annotation.</title>
        <authorList>
            <consortium name="The Broad Institute Genomics Platform"/>
            <consortium name="The Broad Institute Genome Sequencing Center for Infectious Disease"/>
            <person name="Wu L."/>
            <person name="Ma J."/>
        </authorList>
    </citation>
    <scope>NUCLEOTIDE SEQUENCE [LARGE SCALE GENOMIC DNA]</scope>
    <source>
        <strain evidence="5">CCUG 53903</strain>
    </source>
</reference>
<dbReference type="InterPro" id="IPR037171">
    <property type="entry name" value="NagB/RpiA_transferase-like"/>
</dbReference>
<dbReference type="InterPro" id="IPR014388">
    <property type="entry name" value="3-oxoacid_CoA-transferase"/>
</dbReference>
<comment type="similarity">
    <text evidence="1 3">Belongs to the 3-oxoacid CoA-transferase family.</text>
</comment>
<evidence type="ECO:0000256" key="3">
    <source>
        <dbReference type="PIRNR" id="PIRNR000858"/>
    </source>
</evidence>
<protein>
    <submittedName>
        <fullName evidence="4">Acyl CoA:acetate/3-ketoacid CoA transferase</fullName>
    </submittedName>
</protein>
<dbReference type="SUPFAM" id="SSF100950">
    <property type="entry name" value="NagB/RpiA/CoA transferase-like"/>
    <property type="match status" value="2"/>
</dbReference>
<organism evidence="4 5">
    <name type="scientific">Nonomuraea insulae</name>
    <dbReference type="NCBI Taxonomy" id="1616787"/>
    <lineage>
        <taxon>Bacteria</taxon>
        <taxon>Bacillati</taxon>
        <taxon>Actinomycetota</taxon>
        <taxon>Actinomycetes</taxon>
        <taxon>Streptosporangiales</taxon>
        <taxon>Streptosporangiaceae</taxon>
        <taxon>Nonomuraea</taxon>
    </lineage>
</organism>
<gene>
    <name evidence="4" type="ORF">ACFPZ3_59225</name>
</gene>
<keyword evidence="5" id="KW-1185">Reference proteome</keyword>
<dbReference type="Proteomes" id="UP001596058">
    <property type="component" value="Unassembled WGS sequence"/>
</dbReference>
<dbReference type="Pfam" id="PF01144">
    <property type="entry name" value="CoA_trans"/>
    <property type="match status" value="1"/>
</dbReference>
<sequence length="509" mass="54290">MQTISSDQAARLVNTRDTLAIGGSGGGHTVPESLIEALERRYLDEGAPTGLRTVHPVGIGDKATKGVHRLRHPGLLERVMCGTVVDAPGIAESAARGEIELFTLPQGSLSQHLRELAAGRPGLITEVGLHTFVDPRAEGGSQGRRSDDPPIELVAMAGRDYIRYKPFPIDVAFLRGSTSDEAGNISLEDEAYFGEGLSMAQAVKRCGGTVVVQVARVVPRGTIDPKTVKIPYFLVDYVVVDRAQPTTYLTKDSPAYAGRVRLGRDALPGLPPGPRSVIARRAARELTDGAVCNLGSGISTGVAVAAAEDGLLERVVLTNEQGLIGGMPMGGLDAGAAVNYDAMVDQPYQFDLYDGGGLDLAFLSFAEVSARGDVNISRFGGRIVGVGGFVNISQGASTVVFSGTFTAGGLETSWDGHRLSIGQEGRVRRFLDTVEQISFSGTYALDRRQRVVFVTERAVFELDGGTLVLTEIAPGIDIERDVLAHMDFMPKIDQPARMDARLFEAAYRH</sequence>
<evidence type="ECO:0000313" key="5">
    <source>
        <dbReference type="Proteomes" id="UP001596058"/>
    </source>
</evidence>
<dbReference type="Gene3D" id="3.40.1080.10">
    <property type="entry name" value="Glutaconate Coenzyme A-transferase"/>
    <property type="match status" value="2"/>
</dbReference>
<evidence type="ECO:0000256" key="1">
    <source>
        <dbReference type="ARBA" id="ARBA00007154"/>
    </source>
</evidence>